<dbReference type="CDD" id="cd00004">
    <property type="entry name" value="Sortase"/>
    <property type="match status" value="1"/>
</dbReference>
<evidence type="ECO:0000256" key="1">
    <source>
        <dbReference type="ARBA" id="ARBA00022801"/>
    </source>
</evidence>
<comment type="caution">
    <text evidence="3">The sequence shown here is derived from an EMBL/GenBank/DDBJ whole genome shotgun (WGS) entry which is preliminary data.</text>
</comment>
<name>A0A7X2NMC8_9CLOT</name>
<evidence type="ECO:0000313" key="4">
    <source>
        <dbReference type="Proteomes" id="UP000429958"/>
    </source>
</evidence>
<keyword evidence="1" id="KW-0378">Hydrolase</keyword>
<organism evidence="3 4">
    <name type="scientific">Clostridium porci</name>
    <dbReference type="NCBI Taxonomy" id="2605778"/>
    <lineage>
        <taxon>Bacteria</taxon>
        <taxon>Bacillati</taxon>
        <taxon>Bacillota</taxon>
        <taxon>Clostridia</taxon>
        <taxon>Eubacteriales</taxon>
        <taxon>Clostridiaceae</taxon>
        <taxon>Clostridium</taxon>
    </lineage>
</organism>
<dbReference type="Proteomes" id="UP000429958">
    <property type="component" value="Unassembled WGS sequence"/>
</dbReference>
<dbReference type="InterPro" id="IPR005754">
    <property type="entry name" value="Sortase"/>
</dbReference>
<accession>A0A7X2NMC8</accession>
<proteinExistence type="predicted"/>
<evidence type="ECO:0000256" key="2">
    <source>
        <dbReference type="PIRSR" id="PIRSR605754-1"/>
    </source>
</evidence>
<dbReference type="RefSeq" id="WP_154472995.1">
    <property type="nucleotide sequence ID" value="NZ_VUMD01000012.1"/>
</dbReference>
<protein>
    <submittedName>
        <fullName evidence="3">Sortase</fullName>
    </submittedName>
</protein>
<gene>
    <name evidence="3" type="ORF">FYJ39_13400</name>
</gene>
<dbReference type="SUPFAM" id="SSF63817">
    <property type="entry name" value="Sortase"/>
    <property type="match status" value="1"/>
</dbReference>
<dbReference type="EMBL" id="VUMD01000012">
    <property type="protein sequence ID" value="MSS37545.1"/>
    <property type="molecule type" value="Genomic_DNA"/>
</dbReference>
<dbReference type="GO" id="GO:0016787">
    <property type="term" value="F:hydrolase activity"/>
    <property type="evidence" value="ECO:0007669"/>
    <property type="project" value="UniProtKB-KW"/>
</dbReference>
<feature type="active site" description="Acyl-thioester intermediate" evidence="2">
    <location>
        <position position="188"/>
    </location>
</feature>
<dbReference type="AlphaFoldDB" id="A0A7X2NMC8"/>
<dbReference type="NCBIfam" id="TIGR01076">
    <property type="entry name" value="sortase_fam"/>
    <property type="match status" value="1"/>
</dbReference>
<sequence length="210" mass="23806">MMRTKKGLAFIDGGLLLLAAALLLTGYNLWDSWRAKEEAGKIAAVLESHMDSQEKEMDKKDVPADSSRTDEQEEITAVVIDKENYIGMLEIPSLRLELPVMGEWSYPKLRIAPCRYTGSVYQNDMIIAGHNYDSHFGRLKKLQAGDEIRFTDVHGITYFYKVISQEILEKNAVEQIKKGGWDLTLFTCTIGGTRRIAVRCKRMDTPEISL</sequence>
<feature type="active site" description="Proton donor/acceptor" evidence="2">
    <location>
        <position position="130"/>
    </location>
</feature>
<dbReference type="InterPro" id="IPR023365">
    <property type="entry name" value="Sortase_dom-sf"/>
</dbReference>
<keyword evidence="4" id="KW-1185">Reference proteome</keyword>
<dbReference type="Gene3D" id="2.40.260.10">
    <property type="entry name" value="Sortase"/>
    <property type="match status" value="1"/>
</dbReference>
<reference evidence="3 4" key="1">
    <citation type="submission" date="2019-08" db="EMBL/GenBank/DDBJ databases">
        <title>In-depth cultivation of the pig gut microbiome towards novel bacterial diversity and tailored functional studies.</title>
        <authorList>
            <person name="Wylensek D."/>
            <person name="Hitch T.C.A."/>
            <person name="Clavel T."/>
        </authorList>
    </citation>
    <scope>NUCLEOTIDE SEQUENCE [LARGE SCALE GENOMIC DNA]</scope>
    <source>
        <strain evidence="3 4">WCA-389-WT-23D1</strain>
    </source>
</reference>
<evidence type="ECO:0000313" key="3">
    <source>
        <dbReference type="EMBL" id="MSS37545.1"/>
    </source>
</evidence>
<dbReference type="Pfam" id="PF04203">
    <property type="entry name" value="Sortase"/>
    <property type="match status" value="1"/>
</dbReference>